<comment type="caution">
    <text evidence="1">The sequence shown here is derived from an EMBL/GenBank/DDBJ whole genome shotgun (WGS) entry which is preliminary data.</text>
</comment>
<gene>
    <name evidence="1" type="ORF">HAQ05_24055</name>
</gene>
<dbReference type="Proteomes" id="UP000805841">
    <property type="component" value="Unassembled WGS sequence"/>
</dbReference>
<dbReference type="EMBL" id="JAAOCA010000041">
    <property type="protein sequence ID" value="MBD1601756.1"/>
    <property type="molecule type" value="Genomic_DNA"/>
</dbReference>
<evidence type="ECO:0000313" key="1">
    <source>
        <dbReference type="EMBL" id="MBD1601756.1"/>
    </source>
</evidence>
<dbReference type="RefSeq" id="WP_190425623.1">
    <property type="nucleotide sequence ID" value="NZ_JAAOCA010000041.1"/>
</dbReference>
<protein>
    <submittedName>
        <fullName evidence="1">Uncharacterized protein</fullName>
    </submittedName>
</protein>
<evidence type="ECO:0000313" key="2">
    <source>
        <dbReference type="Proteomes" id="UP000805841"/>
    </source>
</evidence>
<name>A0ABR7Z899_9PSED</name>
<sequence length="61" mass="6857">MPEYDEAAQWLHEHLARQGLGVVPARFEGFVLAYQHLQAMTEHLRQRSQIAVQPAASADDA</sequence>
<reference evidence="1 2" key="1">
    <citation type="journal article" date="2020" name="Insects">
        <title>Bacteria Belonging to Pseudomonas typographi sp. nov. from the Bark Beetle Ips typographus Have Genomic Potential to Aid in the Host Ecology.</title>
        <authorList>
            <person name="Peral-Aranega E."/>
            <person name="Saati-Santamaria Z."/>
            <person name="Kolarik M."/>
            <person name="Rivas R."/>
            <person name="Garcia-Fraile P."/>
        </authorList>
    </citation>
    <scope>NUCLEOTIDE SEQUENCE [LARGE SCALE GENOMIC DNA]</scope>
    <source>
        <strain evidence="1 2">CA3A</strain>
    </source>
</reference>
<keyword evidence="2" id="KW-1185">Reference proteome</keyword>
<organism evidence="1 2">
    <name type="scientific">Pseudomonas typographi</name>
    <dbReference type="NCBI Taxonomy" id="2715964"/>
    <lineage>
        <taxon>Bacteria</taxon>
        <taxon>Pseudomonadati</taxon>
        <taxon>Pseudomonadota</taxon>
        <taxon>Gammaproteobacteria</taxon>
        <taxon>Pseudomonadales</taxon>
        <taxon>Pseudomonadaceae</taxon>
        <taxon>Pseudomonas</taxon>
    </lineage>
</organism>
<accession>A0ABR7Z899</accession>
<proteinExistence type="predicted"/>